<evidence type="ECO:0000313" key="10">
    <source>
        <dbReference type="Proteomes" id="UP000265742"/>
    </source>
</evidence>
<dbReference type="AlphaFoldDB" id="A0A3A1TW99"/>
<dbReference type="EMBL" id="QXTG01000002">
    <property type="protein sequence ID" value="RIX28523.1"/>
    <property type="molecule type" value="Genomic_DNA"/>
</dbReference>
<keyword evidence="5 7" id="KW-0472">Membrane</keyword>
<evidence type="ECO:0000256" key="3">
    <source>
        <dbReference type="ARBA" id="ARBA00022692"/>
    </source>
</evidence>
<organism evidence="9 10">
    <name type="scientific">Amnibacterium setariae</name>
    <dbReference type="NCBI Taxonomy" id="2306585"/>
    <lineage>
        <taxon>Bacteria</taxon>
        <taxon>Bacillati</taxon>
        <taxon>Actinomycetota</taxon>
        <taxon>Actinomycetes</taxon>
        <taxon>Micrococcales</taxon>
        <taxon>Microbacteriaceae</taxon>
        <taxon>Amnibacterium</taxon>
    </lineage>
</organism>
<feature type="transmembrane region" description="Helical" evidence="7">
    <location>
        <begin position="58"/>
        <end position="77"/>
    </location>
</feature>
<name>A0A3A1TW99_9MICO</name>
<dbReference type="InterPro" id="IPR000620">
    <property type="entry name" value="EamA_dom"/>
</dbReference>
<reference evidence="10" key="1">
    <citation type="submission" date="2018-09" db="EMBL/GenBank/DDBJ databases">
        <authorList>
            <person name="Kim I."/>
        </authorList>
    </citation>
    <scope>NUCLEOTIDE SEQUENCE [LARGE SCALE GENOMIC DNA]</scope>
    <source>
        <strain evidence="10">DD4a</strain>
    </source>
</reference>
<feature type="transmembrane region" description="Helical" evidence="7">
    <location>
        <begin position="232"/>
        <end position="254"/>
    </location>
</feature>
<dbReference type="PANTHER" id="PTHR32322:SF2">
    <property type="entry name" value="EAMA DOMAIN-CONTAINING PROTEIN"/>
    <property type="match status" value="1"/>
</dbReference>
<comment type="subcellular location">
    <subcellularLocation>
        <location evidence="1">Membrane</location>
        <topology evidence="1">Multi-pass membrane protein</topology>
    </subcellularLocation>
</comment>
<dbReference type="PANTHER" id="PTHR32322">
    <property type="entry name" value="INNER MEMBRANE TRANSPORTER"/>
    <property type="match status" value="1"/>
</dbReference>
<proteinExistence type="inferred from homology"/>
<feature type="transmembrane region" description="Helical" evidence="7">
    <location>
        <begin position="115"/>
        <end position="136"/>
    </location>
</feature>
<keyword evidence="3 7" id="KW-0812">Transmembrane</keyword>
<feature type="domain" description="EamA" evidence="8">
    <location>
        <begin position="29"/>
        <end position="160"/>
    </location>
</feature>
<keyword evidence="10" id="KW-1185">Reference proteome</keyword>
<feature type="transmembrane region" description="Helical" evidence="7">
    <location>
        <begin position="261"/>
        <end position="282"/>
    </location>
</feature>
<evidence type="ECO:0000313" key="9">
    <source>
        <dbReference type="EMBL" id="RIX28523.1"/>
    </source>
</evidence>
<feature type="transmembrane region" description="Helical" evidence="7">
    <location>
        <begin position="200"/>
        <end position="220"/>
    </location>
</feature>
<feature type="domain" description="EamA" evidence="8">
    <location>
        <begin position="171"/>
        <end position="304"/>
    </location>
</feature>
<sequence length="312" mass="30440">MGAITARRARDRSGSVAGARSGHRLVGPAAVLLAAALWGTVGPAQVLAGPAADPGALGVGRLLVGGAVLALLGLRTGGWGVLLRRGVRGWVALAAIATGVYQVAFAHAVHELGAALGTAIALGVAPVATGLCARLWTGERIAVGWVLATAAAIAGSALVLVPAGPRSASTAGVLVALVAGACYGVYTVAAKRFLDAGAPALPATAASLLVAGVLLSPLLVAHPDGLLDGPTVLQIAWTGLAGTAAAYAAFVFGLRRSSASAVGTLSLAEPALAAVLGVAVLGERLAPVALLGMLLLLAALALVVLVPRRAAE</sequence>
<dbReference type="Proteomes" id="UP000265742">
    <property type="component" value="Unassembled WGS sequence"/>
</dbReference>
<dbReference type="SUPFAM" id="SSF103481">
    <property type="entry name" value="Multidrug resistance efflux transporter EmrE"/>
    <property type="match status" value="2"/>
</dbReference>
<dbReference type="GO" id="GO:0016020">
    <property type="term" value="C:membrane"/>
    <property type="evidence" value="ECO:0007669"/>
    <property type="project" value="UniProtKB-SubCell"/>
</dbReference>
<comment type="similarity">
    <text evidence="2">Belongs to the EamA transporter family.</text>
</comment>
<dbReference type="InterPro" id="IPR037185">
    <property type="entry name" value="EmrE-like"/>
</dbReference>
<accession>A0A3A1TW99</accession>
<feature type="transmembrane region" description="Helical" evidence="7">
    <location>
        <begin position="169"/>
        <end position="188"/>
    </location>
</feature>
<gene>
    <name evidence="9" type="ORF">D1781_13970</name>
</gene>
<feature type="transmembrane region" description="Helical" evidence="7">
    <location>
        <begin position="89"/>
        <end position="109"/>
    </location>
</feature>
<evidence type="ECO:0000256" key="6">
    <source>
        <dbReference type="SAM" id="MobiDB-lite"/>
    </source>
</evidence>
<comment type="caution">
    <text evidence="9">The sequence shown here is derived from an EMBL/GenBank/DDBJ whole genome shotgun (WGS) entry which is preliminary data.</text>
</comment>
<evidence type="ECO:0000256" key="4">
    <source>
        <dbReference type="ARBA" id="ARBA00022989"/>
    </source>
</evidence>
<feature type="region of interest" description="Disordered" evidence="6">
    <location>
        <begin position="1"/>
        <end position="20"/>
    </location>
</feature>
<feature type="transmembrane region" description="Helical" evidence="7">
    <location>
        <begin position="288"/>
        <end position="306"/>
    </location>
</feature>
<evidence type="ECO:0000256" key="2">
    <source>
        <dbReference type="ARBA" id="ARBA00007362"/>
    </source>
</evidence>
<keyword evidence="4 7" id="KW-1133">Transmembrane helix</keyword>
<protein>
    <submittedName>
        <fullName evidence="9">EamA family transporter</fullName>
    </submittedName>
</protein>
<evidence type="ECO:0000256" key="5">
    <source>
        <dbReference type="ARBA" id="ARBA00023136"/>
    </source>
</evidence>
<evidence type="ECO:0000256" key="7">
    <source>
        <dbReference type="SAM" id="Phobius"/>
    </source>
</evidence>
<feature type="transmembrane region" description="Helical" evidence="7">
    <location>
        <begin position="143"/>
        <end position="163"/>
    </location>
</feature>
<dbReference type="Pfam" id="PF00892">
    <property type="entry name" value="EamA"/>
    <property type="match status" value="2"/>
</dbReference>
<evidence type="ECO:0000256" key="1">
    <source>
        <dbReference type="ARBA" id="ARBA00004141"/>
    </source>
</evidence>
<evidence type="ECO:0000259" key="8">
    <source>
        <dbReference type="Pfam" id="PF00892"/>
    </source>
</evidence>
<dbReference type="RefSeq" id="WP_119482833.1">
    <property type="nucleotide sequence ID" value="NZ_QXTG01000002.1"/>
</dbReference>
<dbReference type="InterPro" id="IPR050638">
    <property type="entry name" value="AA-Vitamin_Transporters"/>
</dbReference>